<dbReference type="Gene3D" id="1.10.510.10">
    <property type="entry name" value="Transferase(Phosphotransferase) domain 1"/>
    <property type="match status" value="1"/>
</dbReference>
<dbReference type="GeneID" id="106169499"/>
<feature type="domain" description="Protein kinase" evidence="3">
    <location>
        <begin position="89"/>
        <end position="396"/>
    </location>
</feature>
<keyword evidence="2" id="KW-0812">Transmembrane</keyword>
<dbReference type="KEGG" id="lak:106169499"/>
<dbReference type="GO" id="GO:0004672">
    <property type="term" value="F:protein kinase activity"/>
    <property type="evidence" value="ECO:0007669"/>
    <property type="project" value="InterPro"/>
</dbReference>
<reference evidence="5" key="1">
    <citation type="submission" date="2025-08" db="UniProtKB">
        <authorList>
            <consortium name="RefSeq"/>
        </authorList>
    </citation>
    <scope>IDENTIFICATION</scope>
    <source>
        <tissue evidence="5">Gonads</tissue>
    </source>
</reference>
<evidence type="ECO:0000256" key="2">
    <source>
        <dbReference type="SAM" id="Phobius"/>
    </source>
</evidence>
<evidence type="ECO:0000259" key="3">
    <source>
        <dbReference type="PROSITE" id="PS50011"/>
    </source>
</evidence>
<dbReference type="InParanoid" id="A0A1S3J1W4"/>
<dbReference type="GO" id="GO:0005524">
    <property type="term" value="F:ATP binding"/>
    <property type="evidence" value="ECO:0007669"/>
    <property type="project" value="InterPro"/>
</dbReference>
<dbReference type="RefSeq" id="XP_013404415.1">
    <property type="nucleotide sequence ID" value="XM_013548961.1"/>
</dbReference>
<dbReference type="InterPro" id="IPR011009">
    <property type="entry name" value="Kinase-like_dom_sf"/>
</dbReference>
<protein>
    <submittedName>
        <fullName evidence="5">Slowpoke-binding protein-like</fullName>
    </submittedName>
</protein>
<feature type="transmembrane region" description="Helical" evidence="2">
    <location>
        <begin position="12"/>
        <end position="34"/>
    </location>
</feature>
<proteinExistence type="predicted"/>
<keyword evidence="4" id="KW-1185">Reference proteome</keyword>
<dbReference type="InterPro" id="IPR000719">
    <property type="entry name" value="Prot_kinase_dom"/>
</dbReference>
<keyword evidence="2" id="KW-0472">Membrane</keyword>
<accession>A0A1S3J1W4</accession>
<organism evidence="4 5">
    <name type="scientific">Lingula anatina</name>
    <name type="common">Brachiopod</name>
    <name type="synonym">Lingula unguis</name>
    <dbReference type="NCBI Taxonomy" id="7574"/>
    <lineage>
        <taxon>Eukaryota</taxon>
        <taxon>Metazoa</taxon>
        <taxon>Spiralia</taxon>
        <taxon>Lophotrochozoa</taxon>
        <taxon>Brachiopoda</taxon>
        <taxon>Linguliformea</taxon>
        <taxon>Lingulata</taxon>
        <taxon>Lingulida</taxon>
        <taxon>Linguloidea</taxon>
        <taxon>Lingulidae</taxon>
        <taxon>Lingula</taxon>
    </lineage>
</organism>
<keyword evidence="2" id="KW-1133">Transmembrane helix</keyword>
<name>A0A1S3J1W4_LINAN</name>
<dbReference type="OrthoDB" id="10045021at2759"/>
<dbReference type="AlphaFoldDB" id="A0A1S3J1W4"/>
<dbReference type="FunCoup" id="A0A1S3J1W4">
    <property type="interactions" value="127"/>
</dbReference>
<evidence type="ECO:0000256" key="1">
    <source>
        <dbReference type="SAM" id="MobiDB-lite"/>
    </source>
</evidence>
<feature type="region of interest" description="Disordered" evidence="1">
    <location>
        <begin position="368"/>
        <end position="396"/>
    </location>
</feature>
<dbReference type="Proteomes" id="UP000085678">
    <property type="component" value="Unplaced"/>
</dbReference>
<evidence type="ECO:0000313" key="5">
    <source>
        <dbReference type="RefSeq" id="XP_013404415.1"/>
    </source>
</evidence>
<sequence>MGEFENFIKSNVWVVVVVGIVLVVIIILVVYCICKCRHNARYDYTALHEDIALPAKLELESKQRQNAVREAALLNCQYYLRSLGQYVLVDQMEDIGSRVGKHWFLIKDVQSRTEKVLSMVPKPHAMPMFFTAANKKTLSEVMTAIQIQHPFIFPLHDIDFVFEQDLIVAIHPYSNKGSLKDLIYKTRCSEAYVSKYNFRSSGLPLQQLQTFGKQILEALLFLSEKGFPSHGHVHSGNVFIQNSVCRLAGYENAFLGLESKLEPILKKKLRDSRDSIDSLCFGHLFYEMSRGFELDTAFPEARHLIKLTPHVAEVLNYIFHSETIPSIQEINQWSFFSPVILPALKLYNPVPIHFTSNMKALLKSVKKGKLSSKKLKRKSSSEAEQPPYSKPGLPFV</sequence>
<dbReference type="SUPFAM" id="SSF56112">
    <property type="entry name" value="Protein kinase-like (PK-like)"/>
    <property type="match status" value="1"/>
</dbReference>
<feature type="compositionally biased region" description="Basic residues" evidence="1">
    <location>
        <begin position="368"/>
        <end position="378"/>
    </location>
</feature>
<gene>
    <name evidence="5" type="primary">LOC106169499</name>
</gene>
<evidence type="ECO:0000313" key="4">
    <source>
        <dbReference type="Proteomes" id="UP000085678"/>
    </source>
</evidence>
<dbReference type="PROSITE" id="PS50011">
    <property type="entry name" value="PROTEIN_KINASE_DOM"/>
    <property type="match status" value="1"/>
</dbReference>